<protein>
    <submittedName>
        <fullName evidence="2">Uncharacterized protein</fullName>
    </submittedName>
</protein>
<evidence type="ECO:0000313" key="3">
    <source>
        <dbReference type="Proteomes" id="UP000248806"/>
    </source>
</evidence>
<name>A0A326UG84_THEHA</name>
<evidence type="ECO:0000256" key="1">
    <source>
        <dbReference type="SAM" id="Phobius"/>
    </source>
</evidence>
<organism evidence="2 3">
    <name type="scientific">Thermosporothrix hazakensis</name>
    <dbReference type="NCBI Taxonomy" id="644383"/>
    <lineage>
        <taxon>Bacteria</taxon>
        <taxon>Bacillati</taxon>
        <taxon>Chloroflexota</taxon>
        <taxon>Ktedonobacteria</taxon>
        <taxon>Ktedonobacterales</taxon>
        <taxon>Thermosporotrichaceae</taxon>
        <taxon>Thermosporothrix</taxon>
    </lineage>
</organism>
<keyword evidence="3" id="KW-1185">Reference proteome</keyword>
<accession>A0A326UG84</accession>
<sequence length="47" mass="5583">MEHAQKKRVFTFVYAGLALFTAISTIVPIIWEKKARREEKSVQKRLY</sequence>
<keyword evidence="1" id="KW-0472">Membrane</keyword>
<keyword evidence="1" id="KW-0812">Transmembrane</keyword>
<dbReference type="AlphaFoldDB" id="A0A326UG84"/>
<reference evidence="2 3" key="1">
    <citation type="submission" date="2018-06" db="EMBL/GenBank/DDBJ databases">
        <title>Genomic Encyclopedia of Archaeal and Bacterial Type Strains, Phase II (KMG-II): from individual species to whole genera.</title>
        <authorList>
            <person name="Goeker M."/>
        </authorList>
    </citation>
    <scope>NUCLEOTIDE SEQUENCE [LARGE SCALE GENOMIC DNA]</scope>
    <source>
        <strain evidence="2 3">ATCC BAA-1881</strain>
    </source>
</reference>
<keyword evidence="1" id="KW-1133">Transmembrane helix</keyword>
<dbReference type="RefSeq" id="WP_170142756.1">
    <property type="nucleotide sequence ID" value="NZ_BIFX01000001.1"/>
</dbReference>
<proteinExistence type="predicted"/>
<comment type="caution">
    <text evidence="2">The sequence shown here is derived from an EMBL/GenBank/DDBJ whole genome shotgun (WGS) entry which is preliminary data.</text>
</comment>
<gene>
    <name evidence="2" type="ORF">EI42_03950</name>
</gene>
<dbReference type="EMBL" id="QKUF01000015">
    <property type="protein sequence ID" value="PZW26370.1"/>
    <property type="molecule type" value="Genomic_DNA"/>
</dbReference>
<dbReference type="Proteomes" id="UP000248806">
    <property type="component" value="Unassembled WGS sequence"/>
</dbReference>
<evidence type="ECO:0000313" key="2">
    <source>
        <dbReference type="EMBL" id="PZW26370.1"/>
    </source>
</evidence>
<feature type="transmembrane region" description="Helical" evidence="1">
    <location>
        <begin position="12"/>
        <end position="31"/>
    </location>
</feature>